<sequence length="402" mass="44725">MTNEDSQVPVNGDVENVAIQSLRDIHSTQSPSPIAVTEDSTDSDCRRFFRAKEDPSQGISINIRGIKERSGEAATILEGTLIFKFIAEFKEFKSGYYVVHWHVKLLEGFSLLNGLRFSVGVSYDAELEDTSGSFDDVSMSSEELGKLVKNHPYDLELEELVVIQPHEGKATIELLLSNIESERRFEHSGLQVDCVEIRPFTGGNEGQTTGATSEVGKHIVKRAVNSKFESEITGAPRFWIVKPKEELSALPITRLAWSKDSSFLASLALEDRCAHITVWDMNYTKDLPESGDTSALQLTCIAATVPYDGLDDLRNLSIGLTISPTGDQVAVYQEPKIGQWMDGTKLDKCSFRIHVFNNPLVRRSGSVALTVDGTVQDEIRLEKQDIRQHKLFDSFIGYGTFL</sequence>
<keyword evidence="2" id="KW-1185">Reference proteome</keyword>
<name>A0A9P6LY33_9FUNG</name>
<dbReference type="EMBL" id="JAAAHW010007107">
    <property type="protein sequence ID" value="KAF9951176.1"/>
    <property type="molecule type" value="Genomic_DNA"/>
</dbReference>
<protein>
    <submittedName>
        <fullName evidence="1">Uncharacterized protein</fullName>
    </submittedName>
</protein>
<feature type="non-terminal residue" evidence="1">
    <location>
        <position position="402"/>
    </location>
</feature>
<evidence type="ECO:0000313" key="1">
    <source>
        <dbReference type="EMBL" id="KAF9951176.1"/>
    </source>
</evidence>
<dbReference type="OrthoDB" id="2445620at2759"/>
<accession>A0A9P6LY33</accession>
<reference evidence="1" key="1">
    <citation type="journal article" date="2020" name="Fungal Divers.">
        <title>Resolving the Mortierellaceae phylogeny through synthesis of multi-gene phylogenetics and phylogenomics.</title>
        <authorList>
            <person name="Vandepol N."/>
            <person name="Liber J."/>
            <person name="Desiro A."/>
            <person name="Na H."/>
            <person name="Kennedy M."/>
            <person name="Barry K."/>
            <person name="Grigoriev I.V."/>
            <person name="Miller A.N."/>
            <person name="O'Donnell K."/>
            <person name="Stajich J.E."/>
            <person name="Bonito G."/>
        </authorList>
    </citation>
    <scope>NUCLEOTIDE SEQUENCE</scope>
    <source>
        <strain evidence="1">MES-2147</strain>
    </source>
</reference>
<proteinExistence type="predicted"/>
<evidence type="ECO:0000313" key="2">
    <source>
        <dbReference type="Proteomes" id="UP000749646"/>
    </source>
</evidence>
<dbReference type="AlphaFoldDB" id="A0A9P6LY33"/>
<organism evidence="1 2">
    <name type="scientific">Modicella reniformis</name>
    <dbReference type="NCBI Taxonomy" id="1440133"/>
    <lineage>
        <taxon>Eukaryota</taxon>
        <taxon>Fungi</taxon>
        <taxon>Fungi incertae sedis</taxon>
        <taxon>Mucoromycota</taxon>
        <taxon>Mortierellomycotina</taxon>
        <taxon>Mortierellomycetes</taxon>
        <taxon>Mortierellales</taxon>
        <taxon>Mortierellaceae</taxon>
        <taxon>Modicella</taxon>
    </lineage>
</organism>
<comment type="caution">
    <text evidence="1">The sequence shown here is derived from an EMBL/GenBank/DDBJ whole genome shotgun (WGS) entry which is preliminary data.</text>
</comment>
<gene>
    <name evidence="1" type="ORF">BGZ65_006125</name>
</gene>
<dbReference type="Proteomes" id="UP000749646">
    <property type="component" value="Unassembled WGS sequence"/>
</dbReference>